<keyword evidence="1" id="KW-0378">Hydrolase</keyword>
<dbReference type="RefSeq" id="WP_142640583.1">
    <property type="nucleotide sequence ID" value="NZ_VDGI01000001.1"/>
</dbReference>
<proteinExistence type="predicted"/>
<dbReference type="AlphaFoldDB" id="A0A544TVJ3"/>
<dbReference type="InterPro" id="IPR052016">
    <property type="entry name" value="Bact_Sigma-Reg"/>
</dbReference>
<dbReference type="Proteomes" id="UP000316626">
    <property type="component" value="Unassembled WGS sequence"/>
</dbReference>
<dbReference type="OrthoDB" id="311592at2"/>
<dbReference type="GO" id="GO:0016791">
    <property type="term" value="F:phosphatase activity"/>
    <property type="evidence" value="ECO:0007669"/>
    <property type="project" value="TreeGrafter"/>
</dbReference>
<dbReference type="SMART" id="SM00331">
    <property type="entry name" value="PP2C_SIG"/>
    <property type="match status" value="1"/>
</dbReference>
<dbReference type="FunFam" id="3.60.40.10:FF:000045">
    <property type="entry name" value="Stage II sporulation protein E"/>
    <property type="match status" value="1"/>
</dbReference>
<evidence type="ECO:0000313" key="3">
    <source>
        <dbReference type="EMBL" id="TQR21455.1"/>
    </source>
</evidence>
<dbReference type="Pfam" id="PF08673">
    <property type="entry name" value="RsbU_N"/>
    <property type="match status" value="1"/>
</dbReference>
<dbReference type="Gene3D" id="3.60.40.10">
    <property type="entry name" value="PPM-type phosphatase domain"/>
    <property type="match status" value="1"/>
</dbReference>
<dbReference type="EMBL" id="VDGI01000001">
    <property type="protein sequence ID" value="TQR21455.1"/>
    <property type="molecule type" value="Genomic_DNA"/>
</dbReference>
<evidence type="ECO:0000256" key="1">
    <source>
        <dbReference type="ARBA" id="ARBA00022801"/>
    </source>
</evidence>
<accession>A0A544TVJ3</accession>
<name>A0A544TVJ3_9BACI</name>
<dbReference type="InterPro" id="IPR014787">
    <property type="entry name" value="PSer_Pase_RsbU_N"/>
</dbReference>
<dbReference type="PANTHER" id="PTHR43156">
    <property type="entry name" value="STAGE II SPORULATION PROTEIN E-RELATED"/>
    <property type="match status" value="1"/>
</dbReference>
<dbReference type="Gene3D" id="1.10.1240.30">
    <property type="entry name" value="KaiA/RbsU domain"/>
    <property type="match status" value="1"/>
</dbReference>
<dbReference type="SUPFAM" id="SSF101215">
    <property type="entry name" value="KaiA/RbsU domain"/>
    <property type="match status" value="1"/>
</dbReference>
<dbReference type="Pfam" id="PF07228">
    <property type="entry name" value="SpoIIE"/>
    <property type="match status" value="1"/>
</dbReference>
<keyword evidence="4" id="KW-1185">Reference proteome</keyword>
<dbReference type="InterPro" id="IPR036457">
    <property type="entry name" value="PPM-type-like_dom_sf"/>
</dbReference>
<evidence type="ECO:0000313" key="4">
    <source>
        <dbReference type="Proteomes" id="UP000316626"/>
    </source>
</evidence>
<dbReference type="PANTHER" id="PTHR43156:SF15">
    <property type="entry name" value="PHOSPHOSERINE PHOSPHATASE RSBU"/>
    <property type="match status" value="1"/>
</dbReference>
<comment type="caution">
    <text evidence="3">The sequence shown here is derived from an EMBL/GenBank/DDBJ whole genome shotgun (WGS) entry which is preliminary data.</text>
</comment>
<protein>
    <submittedName>
        <fullName evidence="3">Phosphoserine phosphatase</fullName>
    </submittedName>
</protein>
<evidence type="ECO:0000259" key="2">
    <source>
        <dbReference type="SMART" id="SM00331"/>
    </source>
</evidence>
<gene>
    <name evidence="3" type="ORF">FG384_00425</name>
</gene>
<reference evidence="3 4" key="1">
    <citation type="submission" date="2019-06" db="EMBL/GenBank/DDBJ databases">
        <title>Psychrobacillus vulpis sp. nov., a new species isolated from feces of a red fox that inhabits in The Tablas de Daimiel Natural Park, Albacete, Spain.</title>
        <authorList>
            <person name="Rodriguez M."/>
            <person name="Reina J.C."/>
            <person name="Bejar V."/>
            <person name="Llamas I."/>
        </authorList>
    </citation>
    <scope>NUCLEOTIDE SEQUENCE [LARGE SCALE GENOMIC DNA]</scope>
    <source>
        <strain evidence="3 4">Z8</strain>
    </source>
</reference>
<dbReference type="InterPro" id="IPR017944">
    <property type="entry name" value="KaiA/RbsU_helical_domain_sf"/>
</dbReference>
<feature type="domain" description="PPM-type phosphatase" evidence="2">
    <location>
        <begin position="117"/>
        <end position="331"/>
    </location>
</feature>
<dbReference type="SUPFAM" id="SSF81606">
    <property type="entry name" value="PP2C-like"/>
    <property type="match status" value="1"/>
</dbReference>
<sequence>MPQEFKRQYKEILEQYTLRQTEHNLYEGQNFSKQLIQKNISPEEVISIHKASLEEIIPDLPEDVSHSFDLLIEVMIRYGLALKEHQTLIKKQENIKMEMELAANVQQTLLKTKVPEMSGLDIGMISVPVKEMNGDYAHFLSDETSVGIAVADVIGKGIPAALCMSMIKYGMDSLSGAKTDPIIVLDVVNRIVEKSVSDSMFISMFYGRYETTESMFTYASAGHEPPLFYSAKNNEFTELQAKGLLLGVIPNVKYEQHSIVLEKGDFIVIMTDGVTECRSKEGFIEQKKVMEIIESVKEESAQSMVEYVFHKLEELQDFEQRDDFTLVIFKKM</sequence>
<organism evidence="3 4">
    <name type="scientific">Psychrobacillus vulpis</name>
    <dbReference type="NCBI Taxonomy" id="2325572"/>
    <lineage>
        <taxon>Bacteria</taxon>
        <taxon>Bacillati</taxon>
        <taxon>Bacillota</taxon>
        <taxon>Bacilli</taxon>
        <taxon>Bacillales</taxon>
        <taxon>Bacillaceae</taxon>
        <taxon>Psychrobacillus</taxon>
    </lineage>
</organism>
<dbReference type="InterPro" id="IPR001932">
    <property type="entry name" value="PPM-type_phosphatase-like_dom"/>
</dbReference>